<feature type="transmembrane region" description="Helical" evidence="1">
    <location>
        <begin position="445"/>
        <end position="470"/>
    </location>
</feature>
<dbReference type="NCBIfam" id="TIGR02675">
    <property type="entry name" value="tape_meas_nterm"/>
    <property type="match status" value="1"/>
</dbReference>
<feature type="domain" description="Tape measure protein N-terminal" evidence="2">
    <location>
        <begin position="76"/>
        <end position="267"/>
    </location>
</feature>
<comment type="caution">
    <text evidence="3">The sequence shown here is derived from an EMBL/GenBank/DDBJ whole genome shotgun (WGS) entry which is preliminary data.</text>
</comment>
<dbReference type="Pfam" id="PF20155">
    <property type="entry name" value="TMP_3"/>
    <property type="match status" value="1"/>
</dbReference>
<accession>A0A0R1ULU9</accession>
<keyword evidence="1" id="KW-1133">Transmembrane helix</keyword>
<feature type="transmembrane region" description="Helical" evidence="1">
    <location>
        <begin position="528"/>
        <end position="550"/>
    </location>
</feature>
<sequence>MAESMSIEAVLSAVDRNFTKTMEEAVNSLSDVISRTNSTARSSGAAMGSIKNLAGAMGLLAVGAKAFGMVKDSVGAAINRIDTLNNANRTFSNMDFSAKQTASAMTGLKKSINGLPTSLDGAVKGVQMIAASTGNLGKSQKVFSALNDGIIGFGGSTADVDNAVVQLSQAFANGKIDAQTWNSMMQSNMGPALNAIAKKMGVTTAELKDGLSSGKISVKDFQDALIDLDKNGGGGLKSLHKIALDSTAGIGTSIQNMKTAITRGTAEAIKAFDQFVKSVTGSSIAEIIANFGTMMENGLKSIGPALQSVAPAFKVLADLIKGAFSNDIFKGAAVGVLGFIGAFAGIQKVTPMLSALKRSLTVLKVASSVAKDMNLLKFALSNMSAESKLAAGAMKILNWVMSLNPWVVAAAAIVAVVGALVFFFAKTKTGQKLWKGFVSWLSGAWQNLVGIASSVWGAIGNAINAVVDFIKPIWQSLVTFFSGIWTSIMAVAAPIWQGLVSVVQAVVNLIVTIWQGLVTILAPVIAGVVAVVGSVLITIVGVFTTVWNMLIPIIQIVWQLVIAVITTAISMIGTVISTGISVIVTIWTTIWNILVTVVSTVWSVIGTVVTAGLRVIVDIVTAITDILQGNWSGAWNAIQNIVSTVLGAIGSIVSTILSGIVSVFSSIMNGLKGVVSSVWNGIKGLFSAGVNYIKSVVKIDLGAAGRAIMNSFLKGLKSVWESVKNFISGIGKWIKDHKGPISYDRKLLIPAGQAIMGGLNAGLINGFSEVQSNVSDMAGHISDLVSSTQADYLAGFSRFNGALATNFAGSLAVKDSALQVENNRLLRQIAAKDTTMVLDDGTLVGYTAAQYDQRLGQNTALKDRWSR</sequence>
<feature type="transmembrane region" description="Helical" evidence="1">
    <location>
        <begin position="556"/>
        <end position="586"/>
    </location>
</feature>
<dbReference type="SUPFAM" id="SSF48371">
    <property type="entry name" value="ARM repeat"/>
    <property type="match status" value="1"/>
</dbReference>
<dbReference type="Proteomes" id="UP000050816">
    <property type="component" value="Unassembled WGS sequence"/>
</dbReference>
<feature type="transmembrane region" description="Helical" evidence="1">
    <location>
        <begin position="403"/>
        <end position="425"/>
    </location>
</feature>
<dbReference type="AlphaFoldDB" id="A0A0R1ULU9"/>
<dbReference type="EMBL" id="AZFK01000005">
    <property type="protein sequence ID" value="KRL92323.1"/>
    <property type="molecule type" value="Genomic_DNA"/>
</dbReference>
<organism evidence="3 4">
    <name type="scientific">Limosilactobacillus ingluviei DSM 15946</name>
    <dbReference type="NCBI Taxonomy" id="1423760"/>
    <lineage>
        <taxon>Bacteria</taxon>
        <taxon>Bacillati</taxon>
        <taxon>Bacillota</taxon>
        <taxon>Bacilli</taxon>
        <taxon>Lactobacillales</taxon>
        <taxon>Lactobacillaceae</taxon>
        <taxon>Limosilactobacillus</taxon>
    </lineage>
</organism>
<feature type="transmembrane region" description="Helical" evidence="1">
    <location>
        <begin position="593"/>
        <end position="617"/>
    </location>
</feature>
<keyword evidence="1" id="KW-0472">Membrane</keyword>
<evidence type="ECO:0000313" key="4">
    <source>
        <dbReference type="Proteomes" id="UP000050816"/>
    </source>
</evidence>
<evidence type="ECO:0000259" key="2">
    <source>
        <dbReference type="Pfam" id="PF20155"/>
    </source>
</evidence>
<proteinExistence type="predicted"/>
<evidence type="ECO:0000256" key="1">
    <source>
        <dbReference type="SAM" id="Phobius"/>
    </source>
</evidence>
<feature type="transmembrane region" description="Helical" evidence="1">
    <location>
        <begin position="477"/>
        <end position="496"/>
    </location>
</feature>
<dbReference type="InterPro" id="IPR016024">
    <property type="entry name" value="ARM-type_fold"/>
</dbReference>
<protein>
    <submittedName>
        <fullName evidence="3">Phage tape measure protein</fullName>
    </submittedName>
</protein>
<evidence type="ECO:0000313" key="3">
    <source>
        <dbReference type="EMBL" id="KRL92323.1"/>
    </source>
</evidence>
<keyword evidence="1" id="KW-0812">Transmembrane</keyword>
<name>A0A0R1ULU9_9LACO</name>
<feature type="transmembrane region" description="Helical" evidence="1">
    <location>
        <begin position="637"/>
        <end position="664"/>
    </location>
</feature>
<feature type="transmembrane region" description="Helical" evidence="1">
    <location>
        <begin position="328"/>
        <end position="346"/>
    </location>
</feature>
<dbReference type="PATRIC" id="fig|1423760.3.peg.2069"/>
<reference evidence="3 4" key="1">
    <citation type="journal article" date="2015" name="Genome Announc.">
        <title>Expanding the biotechnology potential of lactobacilli through comparative genomics of 213 strains and associated genera.</title>
        <authorList>
            <person name="Sun Z."/>
            <person name="Harris H.M."/>
            <person name="McCann A."/>
            <person name="Guo C."/>
            <person name="Argimon S."/>
            <person name="Zhang W."/>
            <person name="Yang X."/>
            <person name="Jeffery I.B."/>
            <person name="Cooney J.C."/>
            <person name="Kagawa T.F."/>
            <person name="Liu W."/>
            <person name="Song Y."/>
            <person name="Salvetti E."/>
            <person name="Wrobel A."/>
            <person name="Rasinkangas P."/>
            <person name="Parkhill J."/>
            <person name="Rea M.C."/>
            <person name="O'Sullivan O."/>
            <person name="Ritari J."/>
            <person name="Douillard F.P."/>
            <person name="Paul Ross R."/>
            <person name="Yang R."/>
            <person name="Briner A.E."/>
            <person name="Felis G.E."/>
            <person name="de Vos W.M."/>
            <person name="Barrangou R."/>
            <person name="Klaenhammer T.R."/>
            <person name="Caufield P.W."/>
            <person name="Cui Y."/>
            <person name="Zhang H."/>
            <person name="O'Toole P.W."/>
        </authorList>
    </citation>
    <scope>NUCLEOTIDE SEQUENCE [LARGE SCALE GENOMIC DNA]</scope>
    <source>
        <strain evidence="3 4">DSM 15946</strain>
    </source>
</reference>
<gene>
    <name evidence="3" type="ORF">FC43_GL001977</name>
</gene>
<dbReference type="InterPro" id="IPR013491">
    <property type="entry name" value="Tape_meas_N"/>
</dbReference>